<dbReference type="GO" id="GO:0003723">
    <property type="term" value="F:RNA binding"/>
    <property type="evidence" value="ECO:0007669"/>
    <property type="project" value="InterPro"/>
</dbReference>
<evidence type="ECO:0000256" key="5">
    <source>
        <dbReference type="ARBA" id="ARBA00022801"/>
    </source>
</evidence>
<dbReference type="EMBL" id="QGMZ01000018">
    <property type="protein sequence ID" value="PWR73570.1"/>
    <property type="molecule type" value="Genomic_DNA"/>
</dbReference>
<dbReference type="RefSeq" id="WP_109940981.1">
    <property type="nucleotide sequence ID" value="NZ_CP176366.1"/>
</dbReference>
<comment type="catalytic activity">
    <reaction evidence="6">
        <text>Endonucleolytic cleavage of RNA, removing 5'-extranucleotides from tRNA precursor.</text>
        <dbReference type="EC" id="3.1.26.5"/>
    </reaction>
</comment>
<dbReference type="SMART" id="SM00538">
    <property type="entry name" value="POP4"/>
    <property type="match status" value="1"/>
</dbReference>
<organism evidence="7 8">
    <name type="scientific">Methanospirillum stamsii</name>
    <dbReference type="NCBI Taxonomy" id="1277351"/>
    <lineage>
        <taxon>Archaea</taxon>
        <taxon>Methanobacteriati</taxon>
        <taxon>Methanobacteriota</taxon>
        <taxon>Stenosarchaea group</taxon>
        <taxon>Methanomicrobia</taxon>
        <taxon>Methanomicrobiales</taxon>
        <taxon>Methanospirillaceae</taxon>
        <taxon>Methanospirillum</taxon>
    </lineage>
</organism>
<evidence type="ECO:0000313" key="7">
    <source>
        <dbReference type="EMBL" id="PWR73570.1"/>
    </source>
</evidence>
<protein>
    <recommendedName>
        <fullName evidence="6">Ribonuclease P protein component 1</fullName>
        <shortName evidence="6">RNase P component 1</shortName>
        <ecNumber evidence="6">3.1.26.5</ecNumber>
    </recommendedName>
    <alternativeName>
        <fullName evidence="6">Rpp29</fullName>
    </alternativeName>
</protein>
<evidence type="ECO:0000313" key="8">
    <source>
        <dbReference type="Proteomes" id="UP000245934"/>
    </source>
</evidence>
<dbReference type="InterPro" id="IPR036980">
    <property type="entry name" value="RNase_P/MRP_Rpp29_sf"/>
</dbReference>
<dbReference type="InterPro" id="IPR023534">
    <property type="entry name" value="Rof/RNase_P-like"/>
</dbReference>
<dbReference type="GO" id="GO:0030677">
    <property type="term" value="C:ribonuclease P complex"/>
    <property type="evidence" value="ECO:0007669"/>
    <property type="project" value="UniProtKB-UniRule"/>
</dbReference>
<keyword evidence="1 6" id="KW-0963">Cytoplasm</keyword>
<gene>
    <name evidence="6" type="primary">rnp1</name>
    <name evidence="7" type="ORF">DLD82_10085</name>
</gene>
<dbReference type="GeneID" id="97608705"/>
<dbReference type="GO" id="GO:0001682">
    <property type="term" value="P:tRNA 5'-leader removal"/>
    <property type="evidence" value="ECO:0007669"/>
    <property type="project" value="UniProtKB-UniRule"/>
</dbReference>
<evidence type="ECO:0000256" key="3">
    <source>
        <dbReference type="ARBA" id="ARBA00022722"/>
    </source>
</evidence>
<evidence type="ECO:0000256" key="2">
    <source>
        <dbReference type="ARBA" id="ARBA00022694"/>
    </source>
</evidence>
<sequence length="91" mass="10231">MITPQNILRHELTGLDVRVKQAKNQYLEGISGTVVEETRNMFLLKTVDGIRNIPKNVAIFRVTLPSGTTVDVNGQALVMAPEKRISMRIKR</sequence>
<dbReference type="InterPro" id="IPR023538">
    <property type="entry name" value="RNP1"/>
</dbReference>
<evidence type="ECO:0000256" key="4">
    <source>
        <dbReference type="ARBA" id="ARBA00022759"/>
    </source>
</evidence>
<dbReference type="GO" id="GO:0005737">
    <property type="term" value="C:cytoplasm"/>
    <property type="evidence" value="ECO:0007669"/>
    <property type="project" value="UniProtKB-SubCell"/>
</dbReference>
<reference evidence="7 8" key="1">
    <citation type="submission" date="2018-05" db="EMBL/GenBank/DDBJ databases">
        <title>Draft genome of Methanospirillum stamsii Pt1.</title>
        <authorList>
            <person name="Dueholm M.S."/>
            <person name="Nielsen P.H."/>
            <person name="Bakmann L.F."/>
            <person name="Otzen D.E."/>
        </authorList>
    </citation>
    <scope>NUCLEOTIDE SEQUENCE [LARGE SCALE GENOMIC DNA]</scope>
    <source>
        <strain evidence="7 8">Pt1</strain>
    </source>
</reference>
<comment type="similarity">
    <text evidence="6">Belongs to the eukaryotic/archaeal RNase P protein component 1 family.</text>
</comment>
<dbReference type="OrthoDB" id="39019at2157"/>
<accession>A0A2V2N4P6</accession>
<dbReference type="HAMAP" id="MF_00754">
    <property type="entry name" value="RNase_P_1"/>
    <property type="match status" value="1"/>
</dbReference>
<dbReference type="SUPFAM" id="SSF101744">
    <property type="entry name" value="Rof/RNase P subunit-like"/>
    <property type="match status" value="1"/>
</dbReference>
<keyword evidence="3 6" id="KW-0540">Nuclease</keyword>
<name>A0A2V2N4P6_9EURY</name>
<dbReference type="InterPro" id="IPR002730">
    <property type="entry name" value="Rpp29/RNP1"/>
</dbReference>
<evidence type="ECO:0000256" key="6">
    <source>
        <dbReference type="HAMAP-Rule" id="MF_00754"/>
    </source>
</evidence>
<comment type="caution">
    <text evidence="7">The sequence shown here is derived from an EMBL/GenBank/DDBJ whole genome shotgun (WGS) entry which is preliminary data.</text>
</comment>
<comment type="subcellular location">
    <subcellularLocation>
        <location evidence="6">Cytoplasm</location>
    </subcellularLocation>
</comment>
<keyword evidence="2 6" id="KW-0819">tRNA processing</keyword>
<comment type="function">
    <text evidence="6">Part of ribonuclease P, a protein complex that generates mature tRNA molecules by cleaving their 5'-ends.</text>
</comment>
<evidence type="ECO:0000256" key="1">
    <source>
        <dbReference type="ARBA" id="ARBA00022490"/>
    </source>
</evidence>
<keyword evidence="5 6" id="KW-0378">Hydrolase</keyword>
<comment type="subunit">
    <text evidence="6">Consists of a catalytic RNA component and at least 4-5 protein subunits.</text>
</comment>
<dbReference type="EC" id="3.1.26.5" evidence="6"/>
<dbReference type="Pfam" id="PF01868">
    <property type="entry name" value="RNase_P-MRP_p29"/>
    <property type="match status" value="1"/>
</dbReference>
<dbReference type="GO" id="GO:0004526">
    <property type="term" value="F:ribonuclease P activity"/>
    <property type="evidence" value="ECO:0007669"/>
    <property type="project" value="UniProtKB-UniRule"/>
</dbReference>
<dbReference type="Proteomes" id="UP000245934">
    <property type="component" value="Unassembled WGS sequence"/>
</dbReference>
<dbReference type="Gene3D" id="2.30.30.210">
    <property type="entry name" value="Ribonuclease P/MRP, subunit p29"/>
    <property type="match status" value="1"/>
</dbReference>
<dbReference type="AlphaFoldDB" id="A0A2V2N4P6"/>
<keyword evidence="4 6" id="KW-0255">Endonuclease</keyword>
<keyword evidence="8" id="KW-1185">Reference proteome</keyword>
<proteinExistence type="inferred from homology"/>